<proteinExistence type="predicted"/>
<gene>
    <name evidence="1" type="ORF">ADA01nite_28510</name>
</gene>
<comment type="caution">
    <text evidence="1">The sequence shown here is derived from an EMBL/GenBank/DDBJ whole genome shotgun (WGS) entry which is preliminary data.</text>
</comment>
<reference evidence="1 2" key="1">
    <citation type="submission" date="2019-07" db="EMBL/GenBank/DDBJ databases">
        <title>Whole genome shotgun sequence of Aneurinibacillus danicus NBRC 102444.</title>
        <authorList>
            <person name="Hosoyama A."/>
            <person name="Uohara A."/>
            <person name="Ohji S."/>
            <person name="Ichikawa N."/>
        </authorList>
    </citation>
    <scope>NUCLEOTIDE SEQUENCE [LARGE SCALE GENOMIC DNA]</scope>
    <source>
        <strain evidence="1 2">NBRC 102444</strain>
    </source>
</reference>
<sequence>MVEGFAGFAGADGSGFCAEFGCCGGLDFSGVSDVSLSEMEFKRAVADCAGGLSLKIKFT</sequence>
<evidence type="ECO:0000313" key="2">
    <source>
        <dbReference type="Proteomes" id="UP000321157"/>
    </source>
</evidence>
<dbReference type="Proteomes" id="UP000321157">
    <property type="component" value="Unassembled WGS sequence"/>
</dbReference>
<evidence type="ECO:0000313" key="1">
    <source>
        <dbReference type="EMBL" id="GEN35391.1"/>
    </source>
</evidence>
<dbReference type="AlphaFoldDB" id="A0A511VAQ9"/>
<protein>
    <submittedName>
        <fullName evidence="1">Uncharacterized protein</fullName>
    </submittedName>
</protein>
<accession>A0A511VAQ9</accession>
<name>A0A511VAQ9_9BACL</name>
<organism evidence="1 2">
    <name type="scientific">Aneurinibacillus danicus</name>
    <dbReference type="NCBI Taxonomy" id="267746"/>
    <lineage>
        <taxon>Bacteria</taxon>
        <taxon>Bacillati</taxon>
        <taxon>Bacillota</taxon>
        <taxon>Bacilli</taxon>
        <taxon>Bacillales</taxon>
        <taxon>Paenibacillaceae</taxon>
        <taxon>Aneurinibacillus group</taxon>
        <taxon>Aneurinibacillus</taxon>
    </lineage>
</organism>
<keyword evidence="2" id="KW-1185">Reference proteome</keyword>
<dbReference type="EMBL" id="BJXX01000130">
    <property type="protein sequence ID" value="GEN35391.1"/>
    <property type="molecule type" value="Genomic_DNA"/>
</dbReference>